<name>A0A401IPC4_9VIRU</name>
<comment type="caution">
    <text evidence="1">The sequence shown here is derived from an EMBL/GenBank/DDBJ whole genome shotgun (WGS) entry which is preliminary data.</text>
</comment>
<evidence type="ECO:0000313" key="1">
    <source>
        <dbReference type="EMBL" id="GBG35465.1"/>
    </source>
</evidence>
<proteinExistence type="predicted"/>
<reference evidence="1" key="1">
    <citation type="journal article" date="2018" name="J. Virol.">
        <title>Crustacean Genome Exploration Reveals the Evolutionary Origin of White Spot Syndrome Virus.</title>
        <authorList>
            <person name="Kawato S."/>
            <person name="Shitara A."/>
            <person name="Wang Y."/>
            <person name="Nozaki R."/>
            <person name="Kondo H."/>
            <person name="Hirono I."/>
        </authorList>
    </citation>
    <scope>NUCLEOTIDE SEQUENCE</scope>
    <source>
        <strain evidence="1">Mikawa-1</strain>
    </source>
</reference>
<organism evidence="1">
    <name type="scientific">Metapenaeus ensis nimavirus</name>
    <dbReference type="NCBI Taxonomy" id="2133794"/>
    <lineage>
        <taxon>Viruses</taxon>
        <taxon>Viruses incertae sedis</taxon>
        <taxon>Naldaviricetes</taxon>
        <taxon>Nimaviridae</taxon>
    </lineage>
</organism>
<protein>
    <submittedName>
        <fullName evidence="1">Wsv332-like protein</fullName>
    </submittedName>
</protein>
<dbReference type="EMBL" id="BFCE01000003">
    <property type="protein sequence ID" value="GBG35465.1"/>
    <property type="molecule type" value="Genomic_DNA"/>
</dbReference>
<sequence>MEFMSMDGEAPMDVSGEAGFPNVIDQAGMCVVNFTSICRRVSSMSENEMECVSEISERFLSCLIRLAHCNDANLIRETAQNMAQILLNDIHDSSSLKDKFPSFTSLADMEQERQRQQDREGRGAGSISKDVLVTSLMGCLDPVTILSGLLGNDTGGGNAMTKGIDSILSMLKGYNPIKLDDLIVLERCQRGKGCVACLALQGELRNQDRADPCSGLLYLLRCLYHRRLLFGGDSQSAQASPALRSNENNPNVIVVPLRSMLLNYVDSLGGPHSTEKLTRLHETSKMNEIDTYSDRNKNWKHLVCERVRNIKSLKARGTLAQIYVFLVCSRYRPQTGDFIKQFLYTVFSRFLYSATEILFCDQENTSKEVDDGKFLKYFDALTNISVMGSSFQTMKAYLAWREGAASAAPILDIFSPSWRMDHGEAASLEKFGVDMSKYINDLAKPTRLGASSYKKDNRKQQQSNHRTRRAAECYMPFGLLDENGSFPRLSTSKLSFHAKKYSNGNNIPHNCFHILSNVEGASALGQTGRNDQAAFEETLSPDGVRRGSGKALGLITSIIDKSALNCEPPKNLEDHQQRVGDFMRDVVFKKQLVHEDSANAYSLLPDSRTIFNKQAIETSPRCFDARVYTLFLLWQRPCIPYPNVSALTASQLELMLSKEPKWAKFITNLFFNIERTSFQLADAIVKSPGEGRGFAETLFGRNNTGPFNSGQVDATTKIQDFIEKAIGIVSKEWTFGSFDAPPPSRKSVSSAKAQYSSKLFELLHDVIIVHDMNPTNLIANSDFLRNYIRFMDEMLMNLQQGMRIV</sequence>
<accession>A0A401IPC4</accession>